<feature type="region of interest" description="Disordered" evidence="9">
    <location>
        <begin position="267"/>
        <end position="309"/>
    </location>
</feature>
<evidence type="ECO:0000256" key="5">
    <source>
        <dbReference type="ARBA" id="ARBA00022776"/>
    </source>
</evidence>
<name>A0A433BA74_9FUNG</name>
<evidence type="ECO:0000313" key="11">
    <source>
        <dbReference type="Proteomes" id="UP000268093"/>
    </source>
</evidence>
<sequence length="432" mass="48776">MSDLSTLVTMQMQELKEKYTSLDERYQKDLRNMRRLEKSKLLAQKEIGFLREQLVGRHGTHVPSVTLALASPPILLTSSSKTYDTEETTFMQGNYDVQKAKRIEQLEELLEEYKLQLKQAEERTAAAEVAGAKSASPVNGDKQTSEMMAASASGKALHSHISEVTKQKEEELGTVSGGARANNPPATISLMLAVNNLRKENAILQKEMSSLDHQVGVLEEALARGEYNPQTTRVLELRDNLASREQTIRESTLEGLRAENKVLLEKLQQSQSRRGRDVGDYEPLAKKRKAMEDPEDAASEEADTVPRQSLVNLRKENERLEAQVAEKEKRMMRLKEIWKAKGKEFLEAVHSLLGYKFDFLENGRVRLTSMYSEANDHSFLFTSNDNNSGTLQLVGGGNDEYMKSLQNQIKFWVNERGSIPAFLSNVTMELFD</sequence>
<dbReference type="InterPro" id="IPR008672">
    <property type="entry name" value="Mad1"/>
</dbReference>
<dbReference type="GO" id="GO:0072686">
    <property type="term" value="C:mitotic spindle"/>
    <property type="evidence" value="ECO:0007669"/>
    <property type="project" value="TreeGrafter"/>
</dbReference>
<gene>
    <name evidence="10" type="ORF">BC936DRAFT_139284</name>
</gene>
<keyword evidence="7" id="KW-0131">Cell cycle</keyword>
<dbReference type="Pfam" id="PF05557">
    <property type="entry name" value="MAD"/>
    <property type="match status" value="1"/>
</dbReference>
<dbReference type="GO" id="GO:0051301">
    <property type="term" value="P:cell division"/>
    <property type="evidence" value="ECO:0007669"/>
    <property type="project" value="UniProtKB-KW"/>
</dbReference>
<keyword evidence="11" id="KW-1185">Reference proteome</keyword>
<dbReference type="AlphaFoldDB" id="A0A433BA74"/>
<keyword evidence="8" id="KW-0175">Coiled coil</keyword>
<evidence type="ECO:0000256" key="4">
    <source>
        <dbReference type="ARBA" id="ARBA00022618"/>
    </source>
</evidence>
<comment type="subcellular location">
    <subcellularLocation>
        <location evidence="1">Nucleus</location>
    </subcellularLocation>
</comment>
<evidence type="ECO:0000256" key="2">
    <source>
        <dbReference type="ARBA" id="ARBA00008029"/>
    </source>
</evidence>
<evidence type="ECO:0000256" key="7">
    <source>
        <dbReference type="ARBA" id="ARBA00023306"/>
    </source>
</evidence>
<comment type="caution">
    <text evidence="10">The sequence shown here is derived from an EMBL/GenBank/DDBJ whole genome shotgun (WGS) entry which is preliminary data.</text>
</comment>
<organism evidence="10 11">
    <name type="scientific">Jimgerdemannia flammicorona</name>
    <dbReference type="NCBI Taxonomy" id="994334"/>
    <lineage>
        <taxon>Eukaryota</taxon>
        <taxon>Fungi</taxon>
        <taxon>Fungi incertae sedis</taxon>
        <taxon>Mucoromycota</taxon>
        <taxon>Mucoromycotina</taxon>
        <taxon>Endogonomycetes</taxon>
        <taxon>Endogonales</taxon>
        <taxon>Endogonaceae</taxon>
        <taxon>Jimgerdemannia</taxon>
    </lineage>
</organism>
<keyword evidence="4" id="KW-0132">Cell division</keyword>
<dbReference type="GO" id="GO:0051315">
    <property type="term" value="P:attachment of mitotic spindle microtubules to kinetochore"/>
    <property type="evidence" value="ECO:0007669"/>
    <property type="project" value="TreeGrafter"/>
</dbReference>
<feature type="non-terminal residue" evidence="10">
    <location>
        <position position="432"/>
    </location>
</feature>
<evidence type="ECO:0000256" key="8">
    <source>
        <dbReference type="SAM" id="Coils"/>
    </source>
</evidence>
<evidence type="ECO:0000256" key="9">
    <source>
        <dbReference type="SAM" id="MobiDB-lite"/>
    </source>
</evidence>
<evidence type="ECO:0000256" key="1">
    <source>
        <dbReference type="ARBA" id="ARBA00004123"/>
    </source>
</evidence>
<dbReference type="Gene3D" id="6.10.250.90">
    <property type="match status" value="1"/>
</dbReference>
<keyword evidence="6" id="KW-0539">Nucleus</keyword>
<keyword evidence="5" id="KW-0498">Mitosis</keyword>
<feature type="coiled-coil region" evidence="8">
    <location>
        <begin position="12"/>
        <end position="53"/>
    </location>
</feature>
<evidence type="ECO:0000313" key="10">
    <source>
        <dbReference type="EMBL" id="RUP19890.1"/>
    </source>
</evidence>
<evidence type="ECO:0000256" key="3">
    <source>
        <dbReference type="ARBA" id="ARBA00022019"/>
    </source>
</evidence>
<dbReference type="OrthoDB" id="331602at2759"/>
<feature type="compositionally biased region" description="Basic and acidic residues" evidence="9">
    <location>
        <begin position="274"/>
        <end position="285"/>
    </location>
</feature>
<dbReference type="GO" id="GO:0000776">
    <property type="term" value="C:kinetochore"/>
    <property type="evidence" value="ECO:0007669"/>
    <property type="project" value="TreeGrafter"/>
</dbReference>
<reference evidence="10 11" key="1">
    <citation type="journal article" date="2018" name="New Phytol.">
        <title>Phylogenomics of Endogonaceae and evolution of mycorrhizas within Mucoromycota.</title>
        <authorList>
            <person name="Chang Y."/>
            <person name="Desiro A."/>
            <person name="Na H."/>
            <person name="Sandor L."/>
            <person name="Lipzen A."/>
            <person name="Clum A."/>
            <person name="Barry K."/>
            <person name="Grigoriev I.V."/>
            <person name="Martin F.M."/>
            <person name="Stajich J.E."/>
            <person name="Smith M.E."/>
            <person name="Bonito G."/>
            <person name="Spatafora J.W."/>
        </authorList>
    </citation>
    <scope>NUCLEOTIDE SEQUENCE [LARGE SCALE GENOMIC DNA]</scope>
    <source>
        <strain evidence="10 11">GMNB39</strain>
    </source>
</reference>
<dbReference type="PANTHER" id="PTHR23168">
    <property type="entry name" value="MITOTIC SPINDLE ASSEMBLY CHECKPOINT PROTEIN MAD1 MITOTIC ARREST DEFICIENT-LIKE PROTEIN 1"/>
    <property type="match status" value="1"/>
</dbReference>
<dbReference type="EMBL" id="RBNI01014618">
    <property type="protein sequence ID" value="RUP19890.1"/>
    <property type="molecule type" value="Genomic_DNA"/>
</dbReference>
<feature type="compositionally biased region" description="Acidic residues" evidence="9">
    <location>
        <begin position="293"/>
        <end position="303"/>
    </location>
</feature>
<dbReference type="Proteomes" id="UP000268093">
    <property type="component" value="Unassembled WGS sequence"/>
</dbReference>
<dbReference type="Gene3D" id="1.20.5.170">
    <property type="match status" value="1"/>
</dbReference>
<accession>A0A433BA74</accession>
<evidence type="ECO:0000256" key="6">
    <source>
        <dbReference type="ARBA" id="ARBA00023242"/>
    </source>
</evidence>
<dbReference type="GO" id="GO:0005635">
    <property type="term" value="C:nuclear envelope"/>
    <property type="evidence" value="ECO:0007669"/>
    <property type="project" value="TreeGrafter"/>
</dbReference>
<feature type="region of interest" description="Disordered" evidence="9">
    <location>
        <begin position="127"/>
        <end position="148"/>
    </location>
</feature>
<proteinExistence type="inferred from homology"/>
<dbReference type="Gene3D" id="3.30.457.60">
    <property type="match status" value="1"/>
</dbReference>
<dbReference type="PANTHER" id="PTHR23168:SF0">
    <property type="entry name" value="MITOTIC SPINDLE ASSEMBLY CHECKPOINT PROTEIN MAD1"/>
    <property type="match status" value="1"/>
</dbReference>
<dbReference type="SUPFAM" id="SSF75704">
    <property type="entry name" value="Mitotic arrest deficient-like 1, Mad1"/>
    <property type="match status" value="1"/>
</dbReference>
<feature type="coiled-coil region" evidence="8">
    <location>
        <begin position="310"/>
        <end position="337"/>
    </location>
</feature>
<comment type="similarity">
    <text evidence="2">Belongs to the MAD1 family.</text>
</comment>
<protein>
    <recommendedName>
        <fullName evidence="3">Spindle assembly checkpoint component MAD1</fullName>
    </recommendedName>
</protein>
<dbReference type="GO" id="GO:0007094">
    <property type="term" value="P:mitotic spindle assembly checkpoint signaling"/>
    <property type="evidence" value="ECO:0007669"/>
    <property type="project" value="InterPro"/>
</dbReference>